<organism evidence="1">
    <name type="scientific">Rhizophora mucronata</name>
    <name type="common">Asiatic mangrove</name>
    <dbReference type="NCBI Taxonomy" id="61149"/>
    <lineage>
        <taxon>Eukaryota</taxon>
        <taxon>Viridiplantae</taxon>
        <taxon>Streptophyta</taxon>
        <taxon>Embryophyta</taxon>
        <taxon>Tracheophyta</taxon>
        <taxon>Spermatophyta</taxon>
        <taxon>Magnoliopsida</taxon>
        <taxon>eudicotyledons</taxon>
        <taxon>Gunneridae</taxon>
        <taxon>Pentapetalae</taxon>
        <taxon>rosids</taxon>
        <taxon>fabids</taxon>
        <taxon>Malpighiales</taxon>
        <taxon>Rhizophoraceae</taxon>
        <taxon>Rhizophora</taxon>
    </lineage>
</organism>
<proteinExistence type="predicted"/>
<dbReference type="EMBL" id="GGEC01010500">
    <property type="protein sequence ID" value="MBW90983.1"/>
    <property type="molecule type" value="Transcribed_RNA"/>
</dbReference>
<protein>
    <submittedName>
        <fullName evidence="1">Sucrose synthase</fullName>
    </submittedName>
</protein>
<dbReference type="AlphaFoldDB" id="A0A2P2JC11"/>
<reference evidence="1" key="1">
    <citation type="submission" date="2018-02" db="EMBL/GenBank/DDBJ databases">
        <title>Rhizophora mucronata_Transcriptome.</title>
        <authorList>
            <person name="Meera S.P."/>
            <person name="Sreeshan A."/>
            <person name="Augustine A."/>
        </authorList>
    </citation>
    <scope>NUCLEOTIDE SEQUENCE</scope>
    <source>
        <tissue evidence="1">Leaf</tissue>
    </source>
</reference>
<name>A0A2P2JC11_RHIMU</name>
<evidence type="ECO:0000313" key="1">
    <source>
        <dbReference type="EMBL" id="MBW90983.1"/>
    </source>
</evidence>
<accession>A0A2P2JC11</accession>
<sequence length="21" mass="2466">MHGRSLKMVLLAKFLNLLRKP</sequence>